<dbReference type="Proteomes" id="UP000777438">
    <property type="component" value="Unassembled WGS sequence"/>
</dbReference>
<evidence type="ECO:0000256" key="1">
    <source>
        <dbReference type="PROSITE-ProRule" id="PRU00708"/>
    </source>
</evidence>
<sequence length="814" mass="93116">MYRTCCMRLESSVSLPWMRRAAFVALRRNHTRPGSIAASQYSTAPRSQSQTPNVHDHIISQSHYKDVQAESSVPGFGLRFKPYQQHMEELLTHEEQRDAAVLSNPHRNTKKPRKHSTLDSKRSTRTSTPKSQIHNKPRQQSAKKQGTRTWPKTPDQKTDYQQWGYIRHQHSPEDLVAVRRQFNAWKRKLLLITEGQRSVHRPWQDQGKWLFGLNNMASMRKAWEELDLEARKQQWTHVMLSTLYTCPQKAGQVLGATLDPLPPGFAIADTMLYYLKAINLEDIKNPRDRASKAEEVVELVAKILVDLPAKHVPLRQYALALLAGKLPTDQVAEVYQIIRQAGLKLHWHTRLRFASALSKKFSYKETAYDMLRSLPADGIDLNQPVVASVITTLLHSRDTDTTSSNSFSPQRAMEFFLENGYAPNLASFTALVDSLCKQGELAEAIRLPLLLAENGADLDRRCYEIVFRGAKHSLKASNVRQALDVAKAAKAPYVDVLNNTLHSIFYFAEMECREKRHQESRALPLFTPMLGIYSKKFDLKPLQWLVPDVLPLILEQGGEKGREKFGPSPREEEWNFTHSIMPVAKEFFESGSGSRQEPTSATLAIMLRAYIKSLKNPYDIMSFYSFFKTRLEDSDAETNWAVEMVKEQGSIIHDTLILTMLEHRSLLRPALQVFGDMLRDSIKTKASEDSKDEPLKAGDSAVHPAPNLFTFNIVIHGLFLRREKMLAEQVLGVLREHKLKPNDVTWNTLVKGYASMQKLSQTVGTLQDLEAAGFKPDTYTFRAFARLNDQTRALQMMERIIYTNMKRLEEDQQW</sequence>
<gene>
    <name evidence="3" type="ORF">B0T10DRAFT_11544</name>
</gene>
<comment type="caution">
    <text evidence="3">The sequence shown here is derived from an EMBL/GenBank/DDBJ whole genome shotgun (WGS) entry which is preliminary data.</text>
</comment>
<feature type="region of interest" description="Disordered" evidence="2">
    <location>
        <begin position="102"/>
        <end position="157"/>
    </location>
</feature>
<evidence type="ECO:0008006" key="5">
    <source>
        <dbReference type="Google" id="ProtNLM"/>
    </source>
</evidence>
<dbReference type="PROSITE" id="PS51375">
    <property type="entry name" value="PPR"/>
    <property type="match status" value="1"/>
</dbReference>
<evidence type="ECO:0000256" key="2">
    <source>
        <dbReference type="SAM" id="MobiDB-lite"/>
    </source>
</evidence>
<feature type="repeat" description="PPR" evidence="1">
    <location>
        <begin position="742"/>
        <end position="776"/>
    </location>
</feature>
<protein>
    <recommendedName>
        <fullName evidence="5">Pentatricopeptide repeat-containing protein</fullName>
    </recommendedName>
</protein>
<evidence type="ECO:0000313" key="4">
    <source>
        <dbReference type="Proteomes" id="UP000777438"/>
    </source>
</evidence>
<proteinExistence type="predicted"/>
<feature type="compositionally biased region" description="Polar residues" evidence="2">
    <location>
        <begin position="132"/>
        <end position="150"/>
    </location>
</feature>
<dbReference type="Pfam" id="PF13812">
    <property type="entry name" value="PPR_3"/>
    <property type="match status" value="1"/>
</dbReference>
<dbReference type="GO" id="GO:0140053">
    <property type="term" value="P:mitochondrial gene expression"/>
    <property type="evidence" value="ECO:0007669"/>
    <property type="project" value="TreeGrafter"/>
</dbReference>
<dbReference type="InterPro" id="IPR011990">
    <property type="entry name" value="TPR-like_helical_dom_sf"/>
</dbReference>
<dbReference type="NCBIfam" id="TIGR00756">
    <property type="entry name" value="PPR"/>
    <property type="match status" value="1"/>
</dbReference>
<dbReference type="InterPro" id="IPR002885">
    <property type="entry name" value="PPR_rpt"/>
</dbReference>
<dbReference type="EMBL" id="JAGPYM010000001">
    <property type="protein sequence ID" value="KAH6899956.1"/>
    <property type="molecule type" value="Genomic_DNA"/>
</dbReference>
<organism evidence="3 4">
    <name type="scientific">Thelonectria olida</name>
    <dbReference type="NCBI Taxonomy" id="1576542"/>
    <lineage>
        <taxon>Eukaryota</taxon>
        <taxon>Fungi</taxon>
        <taxon>Dikarya</taxon>
        <taxon>Ascomycota</taxon>
        <taxon>Pezizomycotina</taxon>
        <taxon>Sordariomycetes</taxon>
        <taxon>Hypocreomycetidae</taxon>
        <taxon>Hypocreales</taxon>
        <taxon>Nectriaceae</taxon>
        <taxon>Thelonectria</taxon>
    </lineage>
</organism>
<dbReference type="Gene3D" id="1.25.40.10">
    <property type="entry name" value="Tetratricopeptide repeat domain"/>
    <property type="match status" value="2"/>
</dbReference>
<keyword evidence="4" id="KW-1185">Reference proteome</keyword>
<dbReference type="PANTHER" id="PTHR47938">
    <property type="entry name" value="RESPIRATORY COMPLEX I CHAPERONE (CIA84), PUTATIVE (AFU_ORTHOLOGUE AFUA_2G06020)-RELATED"/>
    <property type="match status" value="1"/>
</dbReference>
<name>A0A9P9ATK5_9HYPO</name>
<dbReference type="OrthoDB" id="185373at2759"/>
<dbReference type="PANTHER" id="PTHR47938:SF35">
    <property type="entry name" value="PENTATRICOPEPTIDE REPEAT-CONTAINING PROTEIN 4, MITOCHONDRIAL-RELATED"/>
    <property type="match status" value="1"/>
</dbReference>
<dbReference type="GO" id="GO:0003729">
    <property type="term" value="F:mRNA binding"/>
    <property type="evidence" value="ECO:0007669"/>
    <property type="project" value="TreeGrafter"/>
</dbReference>
<dbReference type="Pfam" id="PF12854">
    <property type="entry name" value="PPR_1"/>
    <property type="match status" value="1"/>
</dbReference>
<dbReference type="AlphaFoldDB" id="A0A9P9ATK5"/>
<accession>A0A9P9ATK5</accession>
<reference evidence="3 4" key="1">
    <citation type="journal article" date="2021" name="Nat. Commun.">
        <title>Genetic determinants of endophytism in the Arabidopsis root mycobiome.</title>
        <authorList>
            <person name="Mesny F."/>
            <person name="Miyauchi S."/>
            <person name="Thiergart T."/>
            <person name="Pickel B."/>
            <person name="Atanasova L."/>
            <person name="Karlsson M."/>
            <person name="Huettel B."/>
            <person name="Barry K.W."/>
            <person name="Haridas S."/>
            <person name="Chen C."/>
            <person name="Bauer D."/>
            <person name="Andreopoulos W."/>
            <person name="Pangilinan J."/>
            <person name="LaButti K."/>
            <person name="Riley R."/>
            <person name="Lipzen A."/>
            <person name="Clum A."/>
            <person name="Drula E."/>
            <person name="Henrissat B."/>
            <person name="Kohler A."/>
            <person name="Grigoriev I.V."/>
            <person name="Martin F.M."/>
            <person name="Hacquard S."/>
        </authorList>
    </citation>
    <scope>NUCLEOTIDE SEQUENCE [LARGE SCALE GENOMIC DNA]</scope>
    <source>
        <strain evidence="3 4">MPI-CAGE-CH-0241</strain>
    </source>
</reference>
<evidence type="ECO:0000313" key="3">
    <source>
        <dbReference type="EMBL" id="KAH6899956.1"/>
    </source>
</evidence>
<dbReference type="GO" id="GO:0005739">
    <property type="term" value="C:mitochondrion"/>
    <property type="evidence" value="ECO:0007669"/>
    <property type="project" value="TreeGrafter"/>
</dbReference>